<reference evidence="1 2" key="1">
    <citation type="submission" date="2018-11" db="EMBL/GenBank/DDBJ databases">
        <title>Complete genome sequence of Nocardioides baekrokdamisoli strain KCTC 39748.</title>
        <authorList>
            <person name="Kang S.W."/>
            <person name="Lee K.C."/>
            <person name="Kim K.K."/>
            <person name="Kim J.S."/>
            <person name="Kim D.S."/>
            <person name="Ko S.H."/>
            <person name="Yang S.H."/>
            <person name="Shin Y.K."/>
            <person name="Lee J.S."/>
        </authorList>
    </citation>
    <scope>NUCLEOTIDE SEQUENCE [LARGE SCALE GENOMIC DNA]</scope>
    <source>
        <strain evidence="1 2">KCTC 39748</strain>
    </source>
</reference>
<dbReference type="AlphaFoldDB" id="A0A3G9IX02"/>
<organism evidence="1 2">
    <name type="scientific">Nocardioides baekrokdamisoli</name>
    <dbReference type="NCBI Taxonomy" id="1804624"/>
    <lineage>
        <taxon>Bacteria</taxon>
        <taxon>Bacillati</taxon>
        <taxon>Actinomycetota</taxon>
        <taxon>Actinomycetes</taxon>
        <taxon>Propionibacteriales</taxon>
        <taxon>Nocardioidaceae</taxon>
        <taxon>Nocardioides</taxon>
    </lineage>
</organism>
<dbReference type="PANTHER" id="PTHR35788">
    <property type="entry name" value="EXPORTED PROTEIN-RELATED"/>
    <property type="match status" value="1"/>
</dbReference>
<protein>
    <recommendedName>
        <fullName evidence="3">Vancomycin resistance protein</fullName>
    </recommendedName>
</protein>
<dbReference type="InterPro" id="IPR052913">
    <property type="entry name" value="Glycopeptide_resist_protein"/>
</dbReference>
<gene>
    <name evidence="1" type="ORF">Back2_24980</name>
</gene>
<dbReference type="EMBL" id="AP019307">
    <property type="protein sequence ID" value="BBH18211.1"/>
    <property type="molecule type" value="Genomic_DNA"/>
</dbReference>
<dbReference type="InterPro" id="IPR007391">
    <property type="entry name" value="Vancomycin_resist_VanW"/>
</dbReference>
<dbReference type="Proteomes" id="UP000271573">
    <property type="component" value="Chromosome"/>
</dbReference>
<dbReference type="Pfam" id="PF04294">
    <property type="entry name" value="VanW"/>
    <property type="match status" value="1"/>
</dbReference>
<dbReference type="KEGG" id="nbe:Back2_24980"/>
<name>A0A3G9IX02_9ACTN</name>
<evidence type="ECO:0000313" key="2">
    <source>
        <dbReference type="Proteomes" id="UP000271573"/>
    </source>
</evidence>
<keyword evidence="2" id="KW-1185">Reference proteome</keyword>
<evidence type="ECO:0000313" key="1">
    <source>
        <dbReference type="EMBL" id="BBH18211.1"/>
    </source>
</evidence>
<accession>A0A3G9IX02</accession>
<sequence length="257" mass="28791">MRVHRTRRSLLWWLHGVTGRVRWAAVRDVPVLGHVVRTHASPLLRELSPAEMPLQHGKVINLRLAATSVNGVVIRPGESMSFNRLVGDATARRGFVEGMRIARGAPEAGVGGGLCQLANVLHWLALHSDLTVVERTEHDVDLFPDNERRVPWGSGCTIVYNYLDLVIRNDTSDDFQFLVTVDESDLRGELRSAAAQPIWHVEARDERFELEGSEVMRSNELWRTRESADGPVEELVRRNRARVAYDVAPERLAGGVG</sequence>
<evidence type="ECO:0008006" key="3">
    <source>
        <dbReference type="Google" id="ProtNLM"/>
    </source>
</evidence>
<proteinExistence type="predicted"/>
<dbReference type="PANTHER" id="PTHR35788:SF1">
    <property type="entry name" value="EXPORTED PROTEIN"/>
    <property type="match status" value="1"/>
</dbReference>